<proteinExistence type="predicted"/>
<evidence type="ECO:0000313" key="3">
    <source>
        <dbReference type="Proteomes" id="UP001595616"/>
    </source>
</evidence>
<dbReference type="RefSeq" id="WP_379838477.1">
    <property type="nucleotide sequence ID" value="NZ_JBHRYQ010000001.1"/>
</dbReference>
<dbReference type="InterPro" id="IPR013108">
    <property type="entry name" value="Amidohydro_3"/>
</dbReference>
<sequence length="522" mass="57438">MKKALFFVLMCSSVFAQKYETCILDGRIVDGAANPWYKADLGINSGVISFIGKIDARDCKVLVDAQNNIVSPGFIDVHTHIESPIKVIPTADNFIYDGVTSLITGNCGSSELNLKSFFDTLTQIGITPNVGSFIGHNKVRAAVMKNVFRDPTEAEQMQMEALVEKGMRDGAVGLATGLIYIPGTYSKTPEVVGLAKVASKYGGIYASHIRDESHHVHDAIREAINIGREADIPVEISHFKIAAKTAWGKSYETIGLVEDARKEGIDVTVDQYPYTASSTNMGTLVPSWVHADGDSAMNERLTIEASRKKIAKEMITGLKKDNRKDFSYAVIARFEPDASYNGKSISQINKDLGRKTNAETEAFLVMDLLKKGGAQMVFHKMDESDVVQILKYPNTMIASDAGVYEFGKNMPHPRGYGTNARVLSRYVREQKVLNLEEAIRRMTSLPAQRIGLQNRGLLKVGFAADVVVFDENIIEDKATFESPHAYSEGFKMVMVNGKIVLQDGKTTNERPGVILYGKAKID</sequence>
<dbReference type="Pfam" id="PF07969">
    <property type="entry name" value="Amidohydro_3"/>
    <property type="match status" value="1"/>
</dbReference>
<dbReference type="InterPro" id="IPR032466">
    <property type="entry name" value="Metal_Hydrolase"/>
</dbReference>
<comment type="caution">
    <text evidence="2">The sequence shown here is derived from an EMBL/GenBank/DDBJ whole genome shotgun (WGS) entry which is preliminary data.</text>
</comment>
<dbReference type="CDD" id="cd01297">
    <property type="entry name" value="D-aminoacylase"/>
    <property type="match status" value="1"/>
</dbReference>
<dbReference type="Proteomes" id="UP001595616">
    <property type="component" value="Unassembled WGS sequence"/>
</dbReference>
<dbReference type="InterPro" id="IPR050378">
    <property type="entry name" value="Metallo-dep_Hydrolases_sf"/>
</dbReference>
<dbReference type="Gene3D" id="2.30.40.10">
    <property type="entry name" value="Urease, subunit C, domain 1"/>
    <property type="match status" value="1"/>
</dbReference>
<dbReference type="PANTHER" id="PTHR11647:SF1">
    <property type="entry name" value="COLLAPSIN RESPONSE MEDIATOR PROTEIN"/>
    <property type="match status" value="1"/>
</dbReference>
<name>A0ABV7YXA6_9BACT</name>
<gene>
    <name evidence="2" type="ORF">ACFOOI_13340</name>
</gene>
<reference evidence="3" key="1">
    <citation type="journal article" date="2019" name="Int. J. Syst. Evol. Microbiol.">
        <title>The Global Catalogue of Microorganisms (GCM) 10K type strain sequencing project: providing services to taxonomists for standard genome sequencing and annotation.</title>
        <authorList>
            <consortium name="The Broad Institute Genomics Platform"/>
            <consortium name="The Broad Institute Genome Sequencing Center for Infectious Disease"/>
            <person name="Wu L."/>
            <person name="Ma J."/>
        </authorList>
    </citation>
    <scope>NUCLEOTIDE SEQUENCE [LARGE SCALE GENOMIC DNA]</scope>
    <source>
        <strain evidence="3">CECT 7956</strain>
    </source>
</reference>
<dbReference type="EMBL" id="JBHRYQ010000001">
    <property type="protein sequence ID" value="MFC3811640.1"/>
    <property type="molecule type" value="Genomic_DNA"/>
</dbReference>
<evidence type="ECO:0000313" key="2">
    <source>
        <dbReference type="EMBL" id="MFC3811640.1"/>
    </source>
</evidence>
<dbReference type="Gene3D" id="3.30.1490.130">
    <property type="entry name" value="D-aminoacylase. Domain 3"/>
    <property type="match status" value="1"/>
</dbReference>
<dbReference type="InterPro" id="IPR023100">
    <property type="entry name" value="D-aminoacylase_insert_dom_sf"/>
</dbReference>
<dbReference type="Gene3D" id="3.20.20.140">
    <property type="entry name" value="Metal-dependent hydrolases"/>
    <property type="match status" value="1"/>
</dbReference>
<dbReference type="SUPFAM" id="SSF51556">
    <property type="entry name" value="Metallo-dependent hydrolases"/>
    <property type="match status" value="1"/>
</dbReference>
<dbReference type="SUPFAM" id="SSF51338">
    <property type="entry name" value="Composite domain of metallo-dependent hydrolases"/>
    <property type="match status" value="1"/>
</dbReference>
<organism evidence="2 3">
    <name type="scientific">Lacihabitans lacunae</name>
    <dbReference type="NCBI Taxonomy" id="1028214"/>
    <lineage>
        <taxon>Bacteria</taxon>
        <taxon>Pseudomonadati</taxon>
        <taxon>Bacteroidota</taxon>
        <taxon>Cytophagia</taxon>
        <taxon>Cytophagales</taxon>
        <taxon>Leadbetterellaceae</taxon>
        <taxon>Lacihabitans</taxon>
    </lineage>
</organism>
<feature type="domain" description="Amidohydrolase 3" evidence="1">
    <location>
        <begin position="411"/>
        <end position="500"/>
    </location>
</feature>
<evidence type="ECO:0000259" key="1">
    <source>
        <dbReference type="Pfam" id="PF07969"/>
    </source>
</evidence>
<dbReference type="PANTHER" id="PTHR11647">
    <property type="entry name" value="HYDRANTOINASE/DIHYDROPYRIMIDINASE FAMILY MEMBER"/>
    <property type="match status" value="1"/>
</dbReference>
<dbReference type="InterPro" id="IPR011059">
    <property type="entry name" value="Metal-dep_hydrolase_composite"/>
</dbReference>
<accession>A0ABV7YXA6</accession>
<keyword evidence="3" id="KW-1185">Reference proteome</keyword>
<protein>
    <submittedName>
        <fullName evidence="2">Amidohydrolase family protein</fullName>
    </submittedName>
</protein>